<comment type="caution">
    <text evidence="2">The sequence shown here is derived from an EMBL/GenBank/DDBJ whole genome shotgun (WGS) entry which is preliminary data.</text>
</comment>
<evidence type="ECO:0000259" key="1">
    <source>
        <dbReference type="PROSITE" id="PS50053"/>
    </source>
</evidence>
<dbReference type="SUPFAM" id="SSF54236">
    <property type="entry name" value="Ubiquitin-like"/>
    <property type="match status" value="1"/>
</dbReference>
<protein>
    <recommendedName>
        <fullName evidence="1">Ubiquitin-like domain-containing protein</fullName>
    </recommendedName>
</protein>
<dbReference type="InterPro" id="IPR029071">
    <property type="entry name" value="Ubiquitin-like_domsf"/>
</dbReference>
<feature type="domain" description="Ubiquitin-like" evidence="1">
    <location>
        <begin position="35"/>
        <end position="110"/>
    </location>
</feature>
<reference evidence="2" key="1">
    <citation type="submission" date="2020-01" db="EMBL/GenBank/DDBJ databases">
        <title>Genome sequence of Kobresia littledalei, the first chromosome-level genome in the family Cyperaceae.</title>
        <authorList>
            <person name="Qu G."/>
        </authorList>
    </citation>
    <scope>NUCLEOTIDE SEQUENCE</scope>
    <source>
        <strain evidence="2">C.B.Clarke</strain>
        <tissue evidence="2">Leaf</tissue>
    </source>
</reference>
<dbReference type="Pfam" id="PF11976">
    <property type="entry name" value="Rad60-SLD"/>
    <property type="match status" value="1"/>
</dbReference>
<evidence type="ECO:0000313" key="3">
    <source>
        <dbReference type="Proteomes" id="UP000623129"/>
    </source>
</evidence>
<dbReference type="EMBL" id="SWLB01000016">
    <property type="protein sequence ID" value="KAF3328052.1"/>
    <property type="molecule type" value="Genomic_DNA"/>
</dbReference>
<sequence length="123" mass="13742">MKSEDQSKKQLDDNKTVHYYKINDYAVLKVRPALYKIVVGYLDEASVEMNVNAYEKLSDVAVRIGERMILDPKKFAIQHMGRFLRGSSTVGANGIGDGSTLEVVVKRTKGGIVQFSDEMVIIT</sequence>
<evidence type="ECO:0000313" key="2">
    <source>
        <dbReference type="EMBL" id="KAF3328052.1"/>
    </source>
</evidence>
<proteinExistence type="predicted"/>
<accession>A0A833QXU8</accession>
<dbReference type="PROSITE" id="PS50053">
    <property type="entry name" value="UBIQUITIN_2"/>
    <property type="match status" value="1"/>
</dbReference>
<dbReference type="InterPro" id="IPR022617">
    <property type="entry name" value="Rad60/SUMO-like_dom"/>
</dbReference>
<dbReference type="Proteomes" id="UP000623129">
    <property type="component" value="Unassembled WGS sequence"/>
</dbReference>
<dbReference type="Gene3D" id="3.10.20.90">
    <property type="entry name" value="Phosphatidylinositol 3-kinase Catalytic Subunit, Chain A, domain 1"/>
    <property type="match status" value="1"/>
</dbReference>
<keyword evidence="3" id="KW-1185">Reference proteome</keyword>
<dbReference type="InterPro" id="IPR000626">
    <property type="entry name" value="Ubiquitin-like_dom"/>
</dbReference>
<dbReference type="AlphaFoldDB" id="A0A833QXU8"/>
<name>A0A833QXU8_9POAL</name>
<organism evidence="2 3">
    <name type="scientific">Carex littledalei</name>
    <dbReference type="NCBI Taxonomy" id="544730"/>
    <lineage>
        <taxon>Eukaryota</taxon>
        <taxon>Viridiplantae</taxon>
        <taxon>Streptophyta</taxon>
        <taxon>Embryophyta</taxon>
        <taxon>Tracheophyta</taxon>
        <taxon>Spermatophyta</taxon>
        <taxon>Magnoliopsida</taxon>
        <taxon>Liliopsida</taxon>
        <taxon>Poales</taxon>
        <taxon>Cyperaceae</taxon>
        <taxon>Cyperoideae</taxon>
        <taxon>Cariceae</taxon>
        <taxon>Carex</taxon>
        <taxon>Carex subgen. Euthyceras</taxon>
    </lineage>
</organism>
<gene>
    <name evidence="2" type="ORF">FCM35_KLT06658</name>
</gene>